<dbReference type="AlphaFoldDB" id="A0A6A0AT04"/>
<gene>
    <name evidence="1" type="ORF">SCWH03_16690</name>
</gene>
<dbReference type="Proteomes" id="UP000484988">
    <property type="component" value="Unassembled WGS sequence"/>
</dbReference>
<comment type="caution">
    <text evidence="1">The sequence shown here is derived from an EMBL/GenBank/DDBJ whole genome shotgun (WGS) entry which is preliminary data.</text>
</comment>
<organism evidence="1 2">
    <name type="scientific">Streptomyces pacificus</name>
    <dbReference type="NCBI Taxonomy" id="2705029"/>
    <lineage>
        <taxon>Bacteria</taxon>
        <taxon>Bacillati</taxon>
        <taxon>Actinomycetota</taxon>
        <taxon>Actinomycetes</taxon>
        <taxon>Kitasatosporales</taxon>
        <taxon>Streptomycetaceae</taxon>
        <taxon>Streptomyces</taxon>
    </lineage>
</organism>
<sequence length="110" mass="11850">MTAVPVDERTWLIGRIGSEEVASEVAAWWLDEEGVNPLTAGEWTGCREGEIFKGTRLDAAKVAMLRKLAEVAERCKTPEALADLDRIAEWVTNWKPGDPGLSLGGVGNGG</sequence>
<protein>
    <submittedName>
        <fullName evidence="1">Uncharacterized protein</fullName>
    </submittedName>
</protein>
<keyword evidence="2" id="KW-1185">Reference proteome</keyword>
<dbReference type="EMBL" id="BLLG01000004">
    <property type="protein sequence ID" value="GFH35453.1"/>
    <property type="molecule type" value="Genomic_DNA"/>
</dbReference>
<reference evidence="1 2" key="1">
    <citation type="submission" date="2020-02" db="EMBL/GenBank/DDBJ databases">
        <title>Whole Genome Shotgun Sequence of Streptomyces sp. strain CWH03.</title>
        <authorList>
            <person name="Dohra H."/>
            <person name="Kodani S."/>
            <person name="Yamamura H."/>
        </authorList>
    </citation>
    <scope>NUCLEOTIDE SEQUENCE [LARGE SCALE GENOMIC DNA]</scope>
    <source>
        <strain evidence="1 2">CWH03</strain>
    </source>
</reference>
<evidence type="ECO:0000313" key="1">
    <source>
        <dbReference type="EMBL" id="GFH35453.1"/>
    </source>
</evidence>
<accession>A0A6A0AT04</accession>
<dbReference type="RefSeq" id="WP_173263462.1">
    <property type="nucleotide sequence ID" value="NZ_BLLG01000004.1"/>
</dbReference>
<proteinExistence type="predicted"/>
<evidence type="ECO:0000313" key="2">
    <source>
        <dbReference type="Proteomes" id="UP000484988"/>
    </source>
</evidence>
<name>A0A6A0AT04_9ACTN</name>